<dbReference type="AlphaFoldDB" id="A0A7R7XHF9"/>
<evidence type="ECO:0000313" key="4">
    <source>
        <dbReference type="Proteomes" id="UP000654913"/>
    </source>
</evidence>
<dbReference type="RefSeq" id="XP_041553584.1">
    <property type="nucleotide sequence ID" value="XM_041700617.1"/>
</dbReference>
<name>A0A7R7XHF9_9EURO</name>
<evidence type="ECO:0000313" key="3">
    <source>
        <dbReference type="EMBL" id="BCS21390.1"/>
    </source>
</evidence>
<protein>
    <submittedName>
        <fullName evidence="3">Uncharacterized protein</fullName>
    </submittedName>
</protein>
<dbReference type="GeneID" id="64971395"/>
<feature type="coiled-coil region" evidence="1">
    <location>
        <begin position="260"/>
        <end position="287"/>
    </location>
</feature>
<reference evidence="3" key="1">
    <citation type="submission" date="2021-01" db="EMBL/GenBank/DDBJ databases">
        <authorList>
            <consortium name="Aspergillus puulaauensis MK2 genome sequencing consortium"/>
            <person name="Kazuki M."/>
            <person name="Futagami T."/>
        </authorList>
    </citation>
    <scope>NUCLEOTIDE SEQUENCE</scope>
    <source>
        <strain evidence="3">MK2</strain>
    </source>
</reference>
<dbReference type="Proteomes" id="UP000654913">
    <property type="component" value="Chromosome 2"/>
</dbReference>
<dbReference type="EMBL" id="AP024444">
    <property type="protein sequence ID" value="BCS21390.1"/>
    <property type="molecule type" value="Genomic_DNA"/>
</dbReference>
<keyword evidence="4" id="KW-1185">Reference proteome</keyword>
<dbReference type="OrthoDB" id="5365739at2759"/>
<sequence length="370" mass="41223">MRLCHVISRTRKSDDRNLFQSGFDTSDPNQALWSRMLQLRTMLLRPRRIGWMESSILSARQFSVSRTSRAGSPPPTQSSSPKSSVDRPRKRIPPAQLKFNSPSSDRPRPRRIIDARSLAASKPGGQPANILKGPRRLAGRGGTSARTRKPYNSKPASRKSGHFPQKVSSAEDNNADQIIELENVYRELAEKTNPTRTRYQPDFPDLQSLSKTWPSLPTDITATTAGISEKLSLLSERYPNGYVPPYVLGKRLFEGKFVQFQSEEERAEALDAAKKFAQEAADKLSQEKGELVDPEAVTFKGMESAEHSSLIESLVQGKYSTADIPQANKPPVIGEILKNLRSNETYQASGKKTQFMAKLESLLVRPAKSV</sequence>
<organism evidence="3 4">
    <name type="scientific">Aspergillus puulaauensis</name>
    <dbReference type="NCBI Taxonomy" id="1220207"/>
    <lineage>
        <taxon>Eukaryota</taxon>
        <taxon>Fungi</taxon>
        <taxon>Dikarya</taxon>
        <taxon>Ascomycota</taxon>
        <taxon>Pezizomycotina</taxon>
        <taxon>Eurotiomycetes</taxon>
        <taxon>Eurotiomycetidae</taxon>
        <taxon>Eurotiales</taxon>
        <taxon>Aspergillaceae</taxon>
        <taxon>Aspergillus</taxon>
    </lineage>
</organism>
<evidence type="ECO:0000256" key="1">
    <source>
        <dbReference type="SAM" id="Coils"/>
    </source>
</evidence>
<gene>
    <name evidence="3" type="ORF">APUU_21822S</name>
</gene>
<feature type="region of interest" description="Disordered" evidence="2">
    <location>
        <begin position="64"/>
        <end position="172"/>
    </location>
</feature>
<keyword evidence="1" id="KW-0175">Coiled coil</keyword>
<feature type="compositionally biased region" description="Basic residues" evidence="2">
    <location>
        <begin position="146"/>
        <end position="161"/>
    </location>
</feature>
<feature type="compositionally biased region" description="Basic and acidic residues" evidence="2">
    <location>
        <begin position="105"/>
        <end position="114"/>
    </location>
</feature>
<dbReference type="KEGG" id="apuu:APUU_21822S"/>
<accession>A0A7R7XHF9</accession>
<reference evidence="3" key="2">
    <citation type="submission" date="2021-02" db="EMBL/GenBank/DDBJ databases">
        <title>Aspergillus puulaauensis MK2 genome sequence.</title>
        <authorList>
            <person name="Futagami T."/>
            <person name="Mori K."/>
            <person name="Kadooka C."/>
            <person name="Tanaka T."/>
        </authorList>
    </citation>
    <scope>NUCLEOTIDE SEQUENCE</scope>
    <source>
        <strain evidence="3">MK2</strain>
    </source>
</reference>
<proteinExistence type="predicted"/>
<evidence type="ECO:0000256" key="2">
    <source>
        <dbReference type="SAM" id="MobiDB-lite"/>
    </source>
</evidence>